<evidence type="ECO:0000313" key="3">
    <source>
        <dbReference type="EMBL" id="NSL85862.1"/>
    </source>
</evidence>
<gene>
    <name evidence="3" type="ORF">ECE50_003400</name>
</gene>
<dbReference type="Proteomes" id="UP000281028">
    <property type="component" value="Unassembled WGS sequence"/>
</dbReference>
<name>A0A433WIW8_9BACT</name>
<organism evidence="3 4">
    <name type="scientific">Chitinophaga solisilvae</name>
    <dbReference type="NCBI Taxonomy" id="1233460"/>
    <lineage>
        <taxon>Bacteria</taxon>
        <taxon>Pseudomonadati</taxon>
        <taxon>Bacteroidota</taxon>
        <taxon>Chitinophagia</taxon>
        <taxon>Chitinophagales</taxon>
        <taxon>Chitinophagaceae</taxon>
        <taxon>Chitinophaga</taxon>
    </lineage>
</organism>
<keyword evidence="2" id="KW-0560">Oxidoreductase</keyword>
<dbReference type="CDD" id="cd05233">
    <property type="entry name" value="SDR_c"/>
    <property type="match status" value="1"/>
</dbReference>
<keyword evidence="4" id="KW-1185">Reference proteome</keyword>
<dbReference type="PANTHER" id="PTHR43639">
    <property type="entry name" value="OXIDOREDUCTASE, SHORT-CHAIN DEHYDROGENASE/REDUCTASE FAMILY (AFU_ORTHOLOGUE AFUA_5G02870)"/>
    <property type="match status" value="1"/>
</dbReference>
<evidence type="ECO:0000256" key="2">
    <source>
        <dbReference type="ARBA" id="ARBA00023002"/>
    </source>
</evidence>
<accession>A0A433WIW8</accession>
<dbReference type="Gene3D" id="3.40.50.720">
    <property type="entry name" value="NAD(P)-binding Rossmann-like Domain"/>
    <property type="match status" value="1"/>
</dbReference>
<dbReference type="InterPro" id="IPR002347">
    <property type="entry name" value="SDR_fam"/>
</dbReference>
<dbReference type="PRINTS" id="PR00081">
    <property type="entry name" value="GDHRDH"/>
</dbReference>
<dbReference type="FunFam" id="3.40.50.720:FF:000084">
    <property type="entry name" value="Short-chain dehydrogenase reductase"/>
    <property type="match status" value="1"/>
</dbReference>
<evidence type="ECO:0000256" key="1">
    <source>
        <dbReference type="ARBA" id="ARBA00006484"/>
    </source>
</evidence>
<proteinExistence type="inferred from homology"/>
<dbReference type="SUPFAM" id="SSF51735">
    <property type="entry name" value="NAD(P)-binding Rossmann-fold domains"/>
    <property type="match status" value="1"/>
</dbReference>
<reference evidence="3" key="1">
    <citation type="submission" date="2020-05" db="EMBL/GenBank/DDBJ databases">
        <title>Chitinophaga laudate sp. nov., isolated from a tropical peat swamp.</title>
        <authorList>
            <person name="Goh C.B.S."/>
            <person name="Lee M.S."/>
            <person name="Parimannan S."/>
            <person name="Pasbakhsh P."/>
            <person name="Yule C.M."/>
            <person name="Rajandas H."/>
            <person name="Loke S."/>
            <person name="Croft L."/>
            <person name="Tan J.B.L."/>
        </authorList>
    </citation>
    <scope>NUCLEOTIDE SEQUENCE</scope>
    <source>
        <strain evidence="3">Mgbs1</strain>
    </source>
</reference>
<dbReference type="AlphaFoldDB" id="A0A433WIW8"/>
<sequence>MSLQIDLTGKTAIVTGAASGIGAGIYHALLQAGATVYGADITGSGDIQPVDVTDDAQVQSFVASIAQQHPQIDILISCAGSNVFTGAATTTPEEWEQNMQLNLRSHWQLARCCRPWLQQSGNGVIIIITSNHAYRTIPGCFPYNVAKTALTGLVQSLAAEWGPQIRTVGIAPGFIDTPGNQTWFNSFPDPTAERQRTINLHPVRKLGTPAEIGAWCAFLSSDYASFSSGVTYLIDGGRSALMQDA</sequence>
<dbReference type="GO" id="GO:0016491">
    <property type="term" value="F:oxidoreductase activity"/>
    <property type="evidence" value="ECO:0007669"/>
    <property type="project" value="UniProtKB-KW"/>
</dbReference>
<protein>
    <submittedName>
        <fullName evidence="3">SDR family oxidoreductase</fullName>
    </submittedName>
</protein>
<dbReference type="PANTHER" id="PTHR43639:SF1">
    <property type="entry name" value="SHORT-CHAIN DEHYDROGENASE_REDUCTASE FAMILY PROTEIN"/>
    <property type="match status" value="1"/>
</dbReference>
<comment type="similarity">
    <text evidence="1">Belongs to the short-chain dehydrogenases/reductases (SDR) family.</text>
</comment>
<dbReference type="OrthoDB" id="597477at2"/>
<dbReference type="InterPro" id="IPR036291">
    <property type="entry name" value="NAD(P)-bd_dom_sf"/>
</dbReference>
<evidence type="ECO:0000313" key="4">
    <source>
        <dbReference type="Proteomes" id="UP000281028"/>
    </source>
</evidence>
<comment type="caution">
    <text evidence="3">The sequence shown here is derived from an EMBL/GenBank/DDBJ whole genome shotgun (WGS) entry which is preliminary data.</text>
</comment>
<dbReference type="Pfam" id="PF13561">
    <property type="entry name" value="adh_short_C2"/>
    <property type="match status" value="1"/>
</dbReference>
<dbReference type="PROSITE" id="PS00061">
    <property type="entry name" value="ADH_SHORT"/>
    <property type="match status" value="1"/>
</dbReference>
<dbReference type="EMBL" id="RIAR02000001">
    <property type="protein sequence ID" value="NSL85862.1"/>
    <property type="molecule type" value="Genomic_DNA"/>
</dbReference>
<dbReference type="InterPro" id="IPR020904">
    <property type="entry name" value="Sc_DH/Rdtase_CS"/>
</dbReference>